<feature type="compositionally biased region" description="Basic and acidic residues" evidence="1">
    <location>
        <begin position="52"/>
        <end position="61"/>
    </location>
</feature>
<dbReference type="EMBL" id="KN822065">
    <property type="protein sequence ID" value="KIM60163.1"/>
    <property type="molecule type" value="Genomic_DNA"/>
</dbReference>
<protein>
    <submittedName>
        <fullName evidence="2">Uncharacterized protein</fullName>
    </submittedName>
</protein>
<keyword evidence="3" id="KW-1185">Reference proteome</keyword>
<dbReference type="AlphaFoldDB" id="A0A0C2ZEL4"/>
<accession>A0A0C2ZEL4</accession>
<dbReference type="Proteomes" id="UP000053989">
    <property type="component" value="Unassembled WGS sequence"/>
</dbReference>
<reference evidence="2 3" key="1">
    <citation type="submission" date="2014-04" db="EMBL/GenBank/DDBJ databases">
        <authorList>
            <consortium name="DOE Joint Genome Institute"/>
            <person name="Kuo A."/>
            <person name="Kohler A."/>
            <person name="Nagy L.G."/>
            <person name="Floudas D."/>
            <person name="Copeland A."/>
            <person name="Barry K.W."/>
            <person name="Cichocki N."/>
            <person name="Veneault-Fourrey C."/>
            <person name="LaButti K."/>
            <person name="Lindquist E.A."/>
            <person name="Lipzen A."/>
            <person name="Lundell T."/>
            <person name="Morin E."/>
            <person name="Murat C."/>
            <person name="Sun H."/>
            <person name="Tunlid A."/>
            <person name="Henrissat B."/>
            <person name="Grigoriev I.V."/>
            <person name="Hibbett D.S."/>
            <person name="Martin F."/>
            <person name="Nordberg H.P."/>
            <person name="Cantor M.N."/>
            <person name="Hua S.X."/>
        </authorList>
    </citation>
    <scope>NUCLEOTIDE SEQUENCE [LARGE SCALE GENOMIC DNA]</scope>
    <source>
        <strain evidence="2 3">Foug A</strain>
    </source>
</reference>
<name>A0A0C2ZEL4_9AGAM</name>
<feature type="compositionally biased region" description="Basic and acidic residues" evidence="1">
    <location>
        <begin position="103"/>
        <end position="116"/>
    </location>
</feature>
<sequence>MLIHLITADAFMENNVEDHPWFKLWEPSFLVLTTSSPPPVPKKKGKGKGKAKAVETKKDMDGAAQGKDPVARLVVRGWSQSQAPSVGPAKKKGKERAVEIEVEGKIDGVNDDKETGGVEVRGQSWTRQVGPSKKGKEKATSVEVEKKRTKDVEQASKQKSSEEVRGRSTSCQLESLIQKQTKS</sequence>
<dbReference type="STRING" id="1036808.A0A0C2ZEL4"/>
<proteinExistence type="predicted"/>
<feature type="compositionally biased region" description="Basic residues" evidence="1">
    <location>
        <begin position="41"/>
        <end position="51"/>
    </location>
</feature>
<evidence type="ECO:0000313" key="3">
    <source>
        <dbReference type="Proteomes" id="UP000053989"/>
    </source>
</evidence>
<dbReference type="InParanoid" id="A0A0C2ZEL4"/>
<evidence type="ECO:0000313" key="2">
    <source>
        <dbReference type="EMBL" id="KIM60163.1"/>
    </source>
</evidence>
<gene>
    <name evidence="2" type="ORF">SCLCIDRAFT_26807</name>
</gene>
<reference evidence="3" key="2">
    <citation type="submission" date="2015-01" db="EMBL/GenBank/DDBJ databases">
        <title>Evolutionary Origins and Diversification of the Mycorrhizal Mutualists.</title>
        <authorList>
            <consortium name="DOE Joint Genome Institute"/>
            <consortium name="Mycorrhizal Genomics Consortium"/>
            <person name="Kohler A."/>
            <person name="Kuo A."/>
            <person name="Nagy L.G."/>
            <person name="Floudas D."/>
            <person name="Copeland A."/>
            <person name="Barry K.W."/>
            <person name="Cichocki N."/>
            <person name="Veneault-Fourrey C."/>
            <person name="LaButti K."/>
            <person name="Lindquist E.A."/>
            <person name="Lipzen A."/>
            <person name="Lundell T."/>
            <person name="Morin E."/>
            <person name="Murat C."/>
            <person name="Riley R."/>
            <person name="Ohm R."/>
            <person name="Sun H."/>
            <person name="Tunlid A."/>
            <person name="Henrissat B."/>
            <person name="Grigoriev I.V."/>
            <person name="Hibbett D.S."/>
            <person name="Martin F."/>
        </authorList>
    </citation>
    <scope>NUCLEOTIDE SEQUENCE [LARGE SCALE GENOMIC DNA]</scope>
    <source>
        <strain evidence="3">Foug A</strain>
    </source>
</reference>
<feature type="region of interest" description="Disordered" evidence="1">
    <location>
        <begin position="34"/>
        <end position="66"/>
    </location>
</feature>
<dbReference type="HOGENOM" id="CLU_091451_0_0_1"/>
<feature type="compositionally biased region" description="Basic and acidic residues" evidence="1">
    <location>
        <begin position="137"/>
        <end position="166"/>
    </location>
</feature>
<feature type="compositionally biased region" description="Polar residues" evidence="1">
    <location>
        <begin position="167"/>
        <end position="183"/>
    </location>
</feature>
<organism evidence="2 3">
    <name type="scientific">Scleroderma citrinum Foug A</name>
    <dbReference type="NCBI Taxonomy" id="1036808"/>
    <lineage>
        <taxon>Eukaryota</taxon>
        <taxon>Fungi</taxon>
        <taxon>Dikarya</taxon>
        <taxon>Basidiomycota</taxon>
        <taxon>Agaricomycotina</taxon>
        <taxon>Agaricomycetes</taxon>
        <taxon>Agaricomycetidae</taxon>
        <taxon>Boletales</taxon>
        <taxon>Sclerodermatineae</taxon>
        <taxon>Sclerodermataceae</taxon>
        <taxon>Scleroderma</taxon>
    </lineage>
</organism>
<feature type="region of interest" description="Disordered" evidence="1">
    <location>
        <begin position="78"/>
        <end position="97"/>
    </location>
</feature>
<evidence type="ECO:0000256" key="1">
    <source>
        <dbReference type="SAM" id="MobiDB-lite"/>
    </source>
</evidence>
<feature type="region of interest" description="Disordered" evidence="1">
    <location>
        <begin position="103"/>
        <end position="183"/>
    </location>
</feature>